<comment type="caution">
    <text evidence="3">The sequence shown here is derived from an EMBL/GenBank/DDBJ whole genome shotgun (WGS) entry which is preliminary data.</text>
</comment>
<feature type="chain" id="PRO_5046977605" evidence="2">
    <location>
        <begin position="33"/>
        <end position="360"/>
    </location>
</feature>
<organism evidence="3 4">
    <name type="scientific">Modicisalibacter tunisiensis</name>
    <dbReference type="NCBI Taxonomy" id="390637"/>
    <lineage>
        <taxon>Bacteria</taxon>
        <taxon>Pseudomonadati</taxon>
        <taxon>Pseudomonadota</taxon>
        <taxon>Gammaproteobacteria</taxon>
        <taxon>Oceanospirillales</taxon>
        <taxon>Halomonadaceae</taxon>
        <taxon>Modicisalibacter</taxon>
    </lineage>
</organism>
<dbReference type="RefSeq" id="WP_224420091.1">
    <property type="nucleotide sequence ID" value="NZ_JAGXFD010000001.1"/>
</dbReference>
<keyword evidence="4" id="KW-1185">Reference proteome</keyword>
<dbReference type="Gene3D" id="3.40.190.170">
    <property type="entry name" value="Bacterial extracellular solute-binding protein, family 7"/>
    <property type="match status" value="1"/>
</dbReference>
<feature type="signal peptide" evidence="2">
    <location>
        <begin position="1"/>
        <end position="32"/>
    </location>
</feature>
<dbReference type="Proteomes" id="UP001319883">
    <property type="component" value="Unassembled WGS sequence"/>
</dbReference>
<evidence type="ECO:0000256" key="2">
    <source>
        <dbReference type="SAM" id="SignalP"/>
    </source>
</evidence>
<dbReference type="Pfam" id="PF03480">
    <property type="entry name" value="DctP"/>
    <property type="match status" value="1"/>
</dbReference>
<dbReference type="EMBL" id="JAGXFD010000001">
    <property type="protein sequence ID" value="MBZ9566370.1"/>
    <property type="molecule type" value="Genomic_DNA"/>
</dbReference>
<dbReference type="PANTHER" id="PTHR33376">
    <property type="match status" value="1"/>
</dbReference>
<protein>
    <submittedName>
        <fullName evidence="3">TRAP transporter substrate-binding protein</fullName>
    </submittedName>
</protein>
<dbReference type="InterPro" id="IPR026289">
    <property type="entry name" value="SBP_TakP-like"/>
</dbReference>
<dbReference type="PIRSF" id="PIRSF039026">
    <property type="entry name" value="SiaP"/>
    <property type="match status" value="1"/>
</dbReference>
<name>A0ABS7WVI0_9GAMM</name>
<dbReference type="Gene3D" id="3.40.190.10">
    <property type="entry name" value="Periplasmic binding protein-like II"/>
    <property type="match status" value="1"/>
</dbReference>
<gene>
    <name evidence="3" type="ORF">KGQ91_01505</name>
</gene>
<evidence type="ECO:0000313" key="3">
    <source>
        <dbReference type="EMBL" id="MBZ9566370.1"/>
    </source>
</evidence>
<keyword evidence="1 2" id="KW-0732">Signal</keyword>
<dbReference type="PANTHER" id="PTHR33376:SF5">
    <property type="entry name" value="EXTRACYTOPLASMIC SOLUTE RECEPTOR PROTEIN"/>
    <property type="match status" value="1"/>
</dbReference>
<reference evidence="3 4" key="1">
    <citation type="submission" date="2021-05" db="EMBL/GenBank/DDBJ databases">
        <title>Petroleum and Energy Research Collection (APPE): ex situ preservation of microbial diversity associated with the oil industry and exploitation of its biotechnological potential.</title>
        <authorList>
            <person name="Paixao C.T.M."/>
            <person name="Gomes M.B."/>
            <person name="Oliveira V.M."/>
        </authorList>
    </citation>
    <scope>NUCLEOTIDE SEQUENCE [LARGE SCALE GENOMIC DNA]</scope>
    <source>
        <strain evidence="3 4">LIT2</strain>
    </source>
</reference>
<proteinExistence type="predicted"/>
<evidence type="ECO:0000313" key="4">
    <source>
        <dbReference type="Proteomes" id="UP001319883"/>
    </source>
</evidence>
<dbReference type="NCBIfam" id="NF037995">
    <property type="entry name" value="TRAP_S1"/>
    <property type="match status" value="1"/>
</dbReference>
<dbReference type="CDD" id="cd13604">
    <property type="entry name" value="PBP2_TRAP_ketoacid_lactate_like"/>
    <property type="match status" value="1"/>
</dbReference>
<sequence>MISNKTQNFSNSRAIKTCAFTTLIATFSMAHASEKLDVASAYSTQNIFGQSAENISKRLDDISGGDFQFTVHDPGDLVPPFEIFSSVSSGAIPAGWTSIAYLSGTLPIANLYGALPFSPSADAVFSWTTAGEGSKLLQKALDPYNVKFLACSYLPQEPGGWFNKEINSTDDLKGLSMRISGLGAKVLNQFGASTQLIPGNEVYLSLERGRVDAAEFSIPQVDHAMGLDEIAKYYYFPGWQQGAGWLALLINQSVWDGYSDARRAQITTACQANIQKEADEVIPAQVDTIRELKKNGVEIRRFPDDVLQALHGAWVDVRDEEMASSPAFAEAYNSLMKHAEKMQQWHDLQALGDVTKEQGQ</sequence>
<dbReference type="InterPro" id="IPR038404">
    <property type="entry name" value="TRAP_DctP_sf"/>
</dbReference>
<dbReference type="InterPro" id="IPR018389">
    <property type="entry name" value="DctP_fam"/>
</dbReference>
<evidence type="ECO:0000256" key="1">
    <source>
        <dbReference type="ARBA" id="ARBA00022729"/>
    </source>
</evidence>
<accession>A0ABS7WVI0</accession>